<keyword evidence="1" id="KW-0812">Transmembrane</keyword>
<dbReference type="Proteomes" id="UP000196027">
    <property type="component" value="Chromosome"/>
</dbReference>
<sequence length="906" mass="99570">MPKPGVPRWIKYVLITLMSIGALLIGLWWFTPLWLPVLVIYVGTEQQLQITEFEVNRPTGYGLEIPSLSLSSDTVTIQAKNLNISGMHLTQLSHLNAHGRATENGPQKQIESATDHPITLSIDTLKILASPAGDTYERRESASPQIHIQAILDKIHSLPPFQILITEFEFERDSSTQSLPTVSGHLKLRHDRTETSLTTEGEALENDYGVHVQLNKGNSIEAQANFDTIALTLTAQPGVEQNTGAWVFDLKYSLSKPPKLIHLPLPVTNPEADIKLSINDFSTQGKATLTTHDTPLQNPWTLSLQPVINMLMQSSNGVKAELESTLQLTMSGENLLDMGQAVSGQLHEMQIKSSIQEAPASWAQFPDNWLLSTEREINCTLQDQRPQCTFPVNIAIKGNTSNHRTPDSLISTIDAKLTAAIATGQPLPKMQTAFTVKGTSEAPNVPRNFTLSGKTGLEAIENSYNLSTLAPIMIKWRQWHTPDVRLPEGSIALPNLQLHITDNHGDLKLESTVHLNAAITHPKSKATPLPFAITGDMRLTPKGFSLQRGNISAASITANLSAHAGIPVEALDVQFSVQGKPDLKKLDPWLSPYLSNGSIKLTEITAGQIESRGALEIQMNKDTATSPPVIVTGDLRTRLSDWSWIKSDLALKNISSEIEMTLAEGSIIIENTGNLVVDEIISGFAFTDFRTQISGRIPLPFVKGFKAEQRCHAKLERLSMNAFAGAIVLAKPEQVPCSADSLADLNATYWLELHNLELSQLVALENDKLTATGDIVGVIPVTYEHGKPSVTNGQISAREGGLIKLKEVSHWRKIAGQNDQLLLAVDALENFHFTALTSSVNFSRDEQLKLGVAMQGSNPDFQNGRLVHYNVNLESNILSVMKSLEVPDRIIERLEKKYWDSDSVQQ</sequence>
<protein>
    <submittedName>
        <fullName evidence="2">Uncharacterized protein</fullName>
    </submittedName>
</protein>
<dbReference type="OrthoDB" id="6188934at2"/>
<dbReference type="AlphaFoldDB" id="A0A1Y0I6L2"/>
<name>A0A1Y0I6L2_9GAMM</name>
<evidence type="ECO:0000313" key="3">
    <source>
        <dbReference type="Proteomes" id="UP000196027"/>
    </source>
</evidence>
<dbReference type="Pfam" id="PF11739">
    <property type="entry name" value="YdbH-like"/>
    <property type="match status" value="1"/>
</dbReference>
<evidence type="ECO:0000256" key="1">
    <source>
        <dbReference type="SAM" id="Phobius"/>
    </source>
</evidence>
<dbReference type="KEGG" id="ome:OLMES_1997"/>
<accession>A0A1Y0I6L2</accession>
<evidence type="ECO:0000313" key="2">
    <source>
        <dbReference type="EMBL" id="ARU56071.1"/>
    </source>
</evidence>
<dbReference type="InterPro" id="IPR021730">
    <property type="entry name" value="YdbH"/>
</dbReference>
<keyword evidence="1" id="KW-1133">Transmembrane helix</keyword>
<organism evidence="2 3">
    <name type="scientific">Oleiphilus messinensis</name>
    <dbReference type="NCBI Taxonomy" id="141451"/>
    <lineage>
        <taxon>Bacteria</taxon>
        <taxon>Pseudomonadati</taxon>
        <taxon>Pseudomonadota</taxon>
        <taxon>Gammaproteobacteria</taxon>
        <taxon>Oceanospirillales</taxon>
        <taxon>Oleiphilaceae</taxon>
        <taxon>Oleiphilus</taxon>
    </lineage>
</organism>
<reference evidence="2 3" key="1">
    <citation type="submission" date="2017-05" db="EMBL/GenBank/DDBJ databases">
        <title>Genomic insights into alkan degradation activity of Oleiphilus messinensis.</title>
        <authorList>
            <person name="Kozyavkin S.A."/>
            <person name="Slesarev A.I."/>
            <person name="Golyshin P.N."/>
            <person name="Korzhenkov A."/>
            <person name="Golyshina O.N."/>
            <person name="Toshchakov S.V."/>
        </authorList>
    </citation>
    <scope>NUCLEOTIDE SEQUENCE [LARGE SCALE GENOMIC DNA]</scope>
    <source>
        <strain evidence="2 3">ME102</strain>
    </source>
</reference>
<keyword evidence="3" id="KW-1185">Reference proteome</keyword>
<keyword evidence="1" id="KW-0472">Membrane</keyword>
<proteinExistence type="predicted"/>
<dbReference type="RefSeq" id="WP_157678239.1">
    <property type="nucleotide sequence ID" value="NZ_CP021425.1"/>
</dbReference>
<dbReference type="EMBL" id="CP021425">
    <property type="protein sequence ID" value="ARU56071.1"/>
    <property type="molecule type" value="Genomic_DNA"/>
</dbReference>
<feature type="transmembrane region" description="Helical" evidence="1">
    <location>
        <begin position="12"/>
        <end position="30"/>
    </location>
</feature>
<gene>
    <name evidence="2" type="ORF">OLMES_1997</name>
</gene>